<evidence type="ECO:0000313" key="3">
    <source>
        <dbReference type="Proteomes" id="UP000179003"/>
    </source>
</evidence>
<protein>
    <submittedName>
        <fullName evidence="2">Uncharacterized protein</fullName>
    </submittedName>
</protein>
<name>A0A1F5EHK7_9BACT</name>
<proteinExistence type="predicted"/>
<evidence type="ECO:0000256" key="1">
    <source>
        <dbReference type="SAM" id="Phobius"/>
    </source>
</evidence>
<keyword evidence="1" id="KW-1133">Transmembrane helix</keyword>
<gene>
    <name evidence="2" type="ORF">A2442_03475</name>
</gene>
<keyword evidence="1" id="KW-0472">Membrane</keyword>
<accession>A0A1F5EHK7</accession>
<feature type="transmembrane region" description="Helical" evidence="1">
    <location>
        <begin position="23"/>
        <end position="43"/>
    </location>
</feature>
<comment type="caution">
    <text evidence="2">The sequence shown here is derived from an EMBL/GenBank/DDBJ whole genome shotgun (WGS) entry which is preliminary data.</text>
</comment>
<evidence type="ECO:0000313" key="2">
    <source>
        <dbReference type="EMBL" id="OGD66917.1"/>
    </source>
</evidence>
<dbReference type="EMBL" id="MFAE01000012">
    <property type="protein sequence ID" value="OGD66917.1"/>
    <property type="molecule type" value="Genomic_DNA"/>
</dbReference>
<sequence>METYTKIKISRAYSKFESLLKKAIWILILLFAAYFIINISSYWNPLRMCYIKIEGDILRGNENTIQKAIVYIKNRDNSSYKNLCKYVDVISEKQCVAYDPRVETSRIDSEFKDSCFVKGSNNIYIKPTKEVSGEIIQRRAEEIVRVTNFSTEFWKNK</sequence>
<organism evidence="2 3">
    <name type="scientific">Candidatus Campbellbacteria bacterium RIFOXYC2_FULL_35_25</name>
    <dbReference type="NCBI Taxonomy" id="1797582"/>
    <lineage>
        <taxon>Bacteria</taxon>
        <taxon>Candidatus Campbelliibacteriota</taxon>
    </lineage>
</organism>
<dbReference type="STRING" id="1797582.A2442_03475"/>
<dbReference type="Proteomes" id="UP000179003">
    <property type="component" value="Unassembled WGS sequence"/>
</dbReference>
<reference evidence="2 3" key="1">
    <citation type="journal article" date="2016" name="Nat. Commun.">
        <title>Thousands of microbial genomes shed light on interconnected biogeochemical processes in an aquifer system.</title>
        <authorList>
            <person name="Anantharaman K."/>
            <person name="Brown C.T."/>
            <person name="Hug L.A."/>
            <person name="Sharon I."/>
            <person name="Castelle C.J."/>
            <person name="Probst A.J."/>
            <person name="Thomas B.C."/>
            <person name="Singh A."/>
            <person name="Wilkins M.J."/>
            <person name="Karaoz U."/>
            <person name="Brodie E.L."/>
            <person name="Williams K.H."/>
            <person name="Hubbard S.S."/>
            <person name="Banfield J.F."/>
        </authorList>
    </citation>
    <scope>NUCLEOTIDE SEQUENCE [LARGE SCALE GENOMIC DNA]</scope>
</reference>
<keyword evidence="1" id="KW-0812">Transmembrane</keyword>
<dbReference type="AlphaFoldDB" id="A0A1F5EHK7"/>